<dbReference type="PROSITE" id="PS51007">
    <property type="entry name" value="CYTC"/>
    <property type="match status" value="2"/>
</dbReference>
<dbReference type="Proteomes" id="UP000503308">
    <property type="component" value="Chromosome"/>
</dbReference>
<evidence type="ECO:0000256" key="2">
    <source>
        <dbReference type="ARBA" id="ARBA00022723"/>
    </source>
</evidence>
<dbReference type="PANTHER" id="PTHR35008">
    <property type="entry name" value="BLL4482 PROTEIN-RELATED"/>
    <property type="match status" value="1"/>
</dbReference>
<dbReference type="KEGG" id="rpon:G3256_09205"/>
<keyword evidence="2 4" id="KW-0479">Metal-binding</keyword>
<accession>A0A858SRM0</accession>
<dbReference type="InterPro" id="IPR036909">
    <property type="entry name" value="Cyt_c-like_dom_sf"/>
</dbReference>
<name>A0A858SRM0_9RHOB</name>
<evidence type="ECO:0000256" key="4">
    <source>
        <dbReference type="PROSITE-ProRule" id="PRU00433"/>
    </source>
</evidence>
<organism evidence="6 7">
    <name type="scientific">Roseobacter ponti</name>
    <dbReference type="NCBI Taxonomy" id="1891787"/>
    <lineage>
        <taxon>Bacteria</taxon>
        <taxon>Pseudomonadati</taxon>
        <taxon>Pseudomonadota</taxon>
        <taxon>Alphaproteobacteria</taxon>
        <taxon>Rhodobacterales</taxon>
        <taxon>Roseobacteraceae</taxon>
        <taxon>Roseobacter</taxon>
    </lineage>
</organism>
<evidence type="ECO:0000259" key="5">
    <source>
        <dbReference type="PROSITE" id="PS51007"/>
    </source>
</evidence>
<dbReference type="PANTHER" id="PTHR35008:SF8">
    <property type="entry name" value="ALCOHOL DEHYDROGENASE CYTOCHROME C SUBUNIT"/>
    <property type="match status" value="1"/>
</dbReference>
<evidence type="ECO:0000313" key="6">
    <source>
        <dbReference type="EMBL" id="QJF51325.1"/>
    </source>
</evidence>
<evidence type="ECO:0000256" key="1">
    <source>
        <dbReference type="ARBA" id="ARBA00022617"/>
    </source>
</evidence>
<dbReference type="Gene3D" id="1.10.760.10">
    <property type="entry name" value="Cytochrome c-like domain"/>
    <property type="match status" value="1"/>
</dbReference>
<reference evidence="6 7" key="1">
    <citation type="submission" date="2020-02" db="EMBL/GenBank/DDBJ databases">
        <title>Genome sequence of Roseobacter ponti.</title>
        <authorList>
            <person name="Hollensteiner J."/>
            <person name="Schneider D."/>
            <person name="Poehlein A."/>
            <person name="Daniel R."/>
        </authorList>
    </citation>
    <scope>NUCLEOTIDE SEQUENCE [LARGE SCALE GENOMIC DNA]</scope>
    <source>
        <strain evidence="6 7">DSM 106830</strain>
    </source>
</reference>
<evidence type="ECO:0000313" key="7">
    <source>
        <dbReference type="Proteomes" id="UP000503308"/>
    </source>
</evidence>
<sequence>MAGAFFRAIVFAGLVGAAALWWITRPAPLPDGPELAQGDAEAGALVFAAAGCASCHVTPGAPGTEQPVLAGGRAFETQFGTFFAPNITLDPEAGIGGWNQAEFAHALREGVSPEGRHYYPAFPYTAYAQMTPGDVADLYAYMQHLPASMEQSKPHDLPFPVSVRRTLGVWKLLGQREDFHLQGDLSPEEMRGRYLAEALGHCSECHTPRNALGVPDRDRWLAGAPSPTGKGKIPNITPGVLDWSEADLVAYFTTGLTPDYDSAGGDMAVVVENLALLPDSDRAALAAYLLRIETVR</sequence>
<dbReference type="AlphaFoldDB" id="A0A858SRM0"/>
<dbReference type="GO" id="GO:0020037">
    <property type="term" value="F:heme binding"/>
    <property type="evidence" value="ECO:0007669"/>
    <property type="project" value="InterPro"/>
</dbReference>
<dbReference type="InterPro" id="IPR009056">
    <property type="entry name" value="Cyt_c-like_dom"/>
</dbReference>
<dbReference type="GO" id="GO:0046872">
    <property type="term" value="F:metal ion binding"/>
    <property type="evidence" value="ECO:0007669"/>
    <property type="project" value="UniProtKB-KW"/>
</dbReference>
<keyword evidence="1 4" id="KW-0349">Heme</keyword>
<dbReference type="SUPFAM" id="SSF46626">
    <property type="entry name" value="Cytochrome c"/>
    <property type="match status" value="2"/>
</dbReference>
<dbReference type="GO" id="GO:0009055">
    <property type="term" value="F:electron transfer activity"/>
    <property type="evidence" value="ECO:0007669"/>
    <property type="project" value="InterPro"/>
</dbReference>
<gene>
    <name evidence="6" type="ORF">G3256_09205</name>
</gene>
<dbReference type="InterPro" id="IPR051459">
    <property type="entry name" value="Cytochrome_c-type_DH"/>
</dbReference>
<proteinExistence type="predicted"/>
<evidence type="ECO:0000256" key="3">
    <source>
        <dbReference type="ARBA" id="ARBA00023004"/>
    </source>
</evidence>
<feature type="domain" description="Cytochrome c" evidence="5">
    <location>
        <begin position="187"/>
        <end position="293"/>
    </location>
</feature>
<protein>
    <submittedName>
        <fullName evidence="6">C-type cytochrome</fullName>
    </submittedName>
</protein>
<keyword evidence="7" id="KW-1185">Reference proteome</keyword>
<dbReference type="RefSeq" id="WP_169640540.1">
    <property type="nucleotide sequence ID" value="NZ_CP048788.1"/>
</dbReference>
<keyword evidence="3 4" id="KW-0408">Iron</keyword>
<dbReference type="EMBL" id="CP048788">
    <property type="protein sequence ID" value="QJF51325.1"/>
    <property type="molecule type" value="Genomic_DNA"/>
</dbReference>
<feature type="domain" description="Cytochrome c" evidence="5">
    <location>
        <begin position="38"/>
        <end position="146"/>
    </location>
</feature>
<dbReference type="Pfam" id="PF00034">
    <property type="entry name" value="Cytochrom_C"/>
    <property type="match status" value="1"/>
</dbReference>